<comment type="caution">
    <text evidence="2">The sequence shown here is derived from an EMBL/GenBank/DDBJ whole genome shotgun (WGS) entry which is preliminary data.</text>
</comment>
<keyword evidence="1" id="KW-0175">Coiled coil</keyword>
<accession>A0A4Y9T850</accession>
<name>A0A4Y9T850_9BURK</name>
<dbReference type="RefSeq" id="WP_135188707.1">
    <property type="nucleotide sequence ID" value="NZ_SPUM01000032.1"/>
</dbReference>
<dbReference type="InterPro" id="IPR027417">
    <property type="entry name" value="P-loop_NTPase"/>
</dbReference>
<dbReference type="GO" id="GO:0004527">
    <property type="term" value="F:exonuclease activity"/>
    <property type="evidence" value="ECO:0007669"/>
    <property type="project" value="UniProtKB-KW"/>
</dbReference>
<evidence type="ECO:0000256" key="1">
    <source>
        <dbReference type="SAM" id="Coils"/>
    </source>
</evidence>
<dbReference type="AlphaFoldDB" id="A0A4Y9T850"/>
<feature type="coiled-coil region" evidence="1">
    <location>
        <begin position="686"/>
        <end position="713"/>
    </location>
</feature>
<dbReference type="Pfam" id="PF13558">
    <property type="entry name" value="SbcC_Walker_B"/>
    <property type="match status" value="1"/>
</dbReference>
<dbReference type="PANTHER" id="PTHR45615">
    <property type="entry name" value="MYOSIN HEAVY CHAIN, NON-MUSCLE"/>
    <property type="match status" value="1"/>
</dbReference>
<proteinExistence type="predicted"/>
<keyword evidence="3" id="KW-1185">Reference proteome</keyword>
<dbReference type="Gene3D" id="3.40.50.300">
    <property type="entry name" value="P-loop containing nucleotide triphosphate hydrolases"/>
    <property type="match status" value="1"/>
</dbReference>
<reference evidence="2 3" key="1">
    <citation type="submission" date="2019-03" db="EMBL/GenBank/DDBJ databases">
        <title>Draft genome of Massilia hortus sp. nov., a novel bacterial species of the Oxalobacteraceae family.</title>
        <authorList>
            <person name="Peta V."/>
            <person name="Raths R."/>
            <person name="Bucking H."/>
        </authorList>
    </citation>
    <scope>NUCLEOTIDE SEQUENCE [LARGE SCALE GENOMIC DNA]</scope>
    <source>
        <strain evidence="2 3">ONC3</strain>
    </source>
</reference>
<organism evidence="2 3">
    <name type="scientific">Massilia horti</name>
    <dbReference type="NCBI Taxonomy" id="2562153"/>
    <lineage>
        <taxon>Bacteria</taxon>
        <taxon>Pseudomonadati</taxon>
        <taxon>Pseudomonadota</taxon>
        <taxon>Betaproteobacteria</taxon>
        <taxon>Burkholderiales</taxon>
        <taxon>Oxalobacteraceae</taxon>
        <taxon>Telluria group</taxon>
        <taxon>Massilia</taxon>
    </lineage>
</organism>
<dbReference type="EMBL" id="SPUM01000032">
    <property type="protein sequence ID" value="TFW33943.1"/>
    <property type="molecule type" value="Genomic_DNA"/>
</dbReference>
<sequence length="1110" mass="124578">MEQLPDTPAASIGFRLQQIEVFNWGTFDQHAWRLQPGGESILLTGDIGSGKSTLVDALGTLLVPPHKLSYNKAAGADAHERSLRSYVLGHYKSERGEMGARAVALRDHNSYSVLLAVFANEALNETITLAQVFWMKNPRGEPERFYVVATSALSITTHFAGFGSDIAQLRKRLRALDSVQLHETFLPYGAELRRRLGIPSEQALDLFHQTVSMKSVGDLTGFVREHMLEAFPVQARVAALIAGFEDLSRAHESVLKAKAQVEMLASMVADLDRYSDLEAQATSWRRCRAALRPWFAQRRRALVEERIATLQADAETVAATVEALNETWRQQRQRQDALTEAIATNGGNRIGQLGAEIARLQTVKDERAARADRYAQLAMALGLPEAPGAATFASNRRAIEEGQAKAKALRDDVAMRLTEAGVMVRELGRQHGELSAELESLRKRSTNVPRRLVELRAALCEAIGVAPDTLPFCGELMRVREEEHAWAGAAERVLAAFAQSLLVPDVHYLAAQAWVAGRDLGASLRLCRVKATSGLTPGLFMPRSLLHKIEVRPDSPLRNWLLAELAQHFDYVCCERTDQLQREKAAVTRGGLVKRFGEHYEKDDTFAIGERAHWVLGWSNEAKVAALTKRERDVSARIQAHVAQVSALKRAVDEQDELIGYWKQLAACVSFKELDWKASASMIEQLERERRELSAATDILGSLRQQMDQLADEQNATWVSLEAALLEQGRLAGQLEQAKRMLEQCEASGCDVEPMRSPELTALEQTLGASPLALESAAQFEHELRDLVQVRIEESEAQLLPLRDAILAATQRYVQAWPLDTREVDVSIEGAREFRQILEALRSSELPRLERRYTELLGDSMVRDIAGFDGQLQRECQTVRERIEFINRSLRNIDYNPGRYLKLEAAPNLDADLRDFQQELRACIVDMPDGERLDVRFQQVRRIVERFRGREGTLEMDQRWMRKVTDVRNWFVFSASERWREGDEEYEHYTDSAGKSGGQKEKLAYTVLAAALAAQFGLGGGEEPKRTFRFAVIDEAFGRGSDDSARYGLELFRRLGLQLLVVTPLQKIHIIEPYVAGLGFVHSESGQRSMLRYLGMDAYQTERSERLAAS</sequence>
<protein>
    <submittedName>
        <fullName evidence="2">ATP-dependent exonuclease SbcCD, C subunit-like protein</fullName>
    </submittedName>
</protein>
<evidence type="ECO:0000313" key="2">
    <source>
        <dbReference type="EMBL" id="TFW33943.1"/>
    </source>
</evidence>
<gene>
    <name evidence="2" type="ORF">E4O92_05275</name>
</gene>
<dbReference type="OrthoDB" id="174137at2"/>
<dbReference type="PANTHER" id="PTHR45615:SF80">
    <property type="entry name" value="GRIP DOMAIN-CONTAINING PROTEIN"/>
    <property type="match status" value="1"/>
</dbReference>
<dbReference type="Proteomes" id="UP000297258">
    <property type="component" value="Unassembled WGS sequence"/>
</dbReference>
<keyword evidence="2" id="KW-0269">Exonuclease</keyword>
<dbReference type="SUPFAM" id="SSF52540">
    <property type="entry name" value="P-loop containing nucleoside triphosphate hydrolases"/>
    <property type="match status" value="1"/>
</dbReference>
<dbReference type="Pfam" id="PF13555">
    <property type="entry name" value="AAA_29"/>
    <property type="match status" value="1"/>
</dbReference>
<evidence type="ECO:0000313" key="3">
    <source>
        <dbReference type="Proteomes" id="UP000297258"/>
    </source>
</evidence>
<keyword evidence="2" id="KW-0540">Nuclease</keyword>
<keyword evidence="2" id="KW-0378">Hydrolase</keyword>